<protein>
    <recommendedName>
        <fullName evidence="1">Azaphilone pigments biosynthesis cluster protein L N-terminal domain-containing protein</fullName>
    </recommendedName>
</protein>
<proteinExistence type="predicted"/>
<evidence type="ECO:0000313" key="3">
    <source>
        <dbReference type="Proteomes" id="UP000266234"/>
    </source>
</evidence>
<sequence length="392" mass="43804">MSDPLSVAGTAVGITSLGIQVCQGLIKYLRAVRGRKEEIREGVREVEQVVSLLYCLNNVLPNFGPRSGTTSLRECLKNCYAELEGLRKLLDKLCNSHQPDTNIRRTANVLRSISYPFRQEELNEARQSLRSVLSDLQLVISITSLDSSTSIHDTVNDLSQDIKALVTTNDGHLTDLRTKTYHNSVQLQSLQTAISDTLNEIKEQLHSTQLSIQDLDHRVDGKLTIIETGTRSIEANSRMTAAKMEEVIQAVAAQSALISSLGLQINGVQNHEDICAITTDHSRDVPVPPYDVSIVRKSGVVSRRGCQCQSTVPKSRTFLQFWNLKNVVRREDSPFYKLLEPFYGMKVDAYTSRQLIRKLKSLENDILVLYSKGLTSPLDITEYGFTHAEVTI</sequence>
<evidence type="ECO:0000259" key="1">
    <source>
        <dbReference type="Pfam" id="PF17111"/>
    </source>
</evidence>
<accession>A0A395T0U4</accession>
<keyword evidence="3" id="KW-1185">Reference proteome</keyword>
<evidence type="ECO:0000313" key="2">
    <source>
        <dbReference type="EMBL" id="RGP78328.1"/>
    </source>
</evidence>
<dbReference type="Pfam" id="PF17111">
    <property type="entry name" value="PigL_N"/>
    <property type="match status" value="1"/>
</dbReference>
<name>A0A395T0U4_9HYPO</name>
<dbReference type="OrthoDB" id="1577640at2759"/>
<gene>
    <name evidence="2" type="ORF">FLONG3_3464</name>
</gene>
<dbReference type="InterPro" id="IPR031348">
    <property type="entry name" value="PigL_N"/>
</dbReference>
<comment type="caution">
    <text evidence="2">The sequence shown here is derived from an EMBL/GenBank/DDBJ whole genome shotgun (WGS) entry which is preliminary data.</text>
</comment>
<reference evidence="2 3" key="1">
    <citation type="journal article" date="2018" name="PLoS Pathog.">
        <title>Evolution of structural diversity of trichothecenes, a family of toxins produced by plant pathogenic and entomopathogenic fungi.</title>
        <authorList>
            <person name="Proctor R.H."/>
            <person name="McCormick S.P."/>
            <person name="Kim H.S."/>
            <person name="Cardoza R.E."/>
            <person name="Stanley A.M."/>
            <person name="Lindo L."/>
            <person name="Kelly A."/>
            <person name="Brown D.W."/>
            <person name="Lee T."/>
            <person name="Vaughan M.M."/>
            <person name="Alexander N.J."/>
            <person name="Busman M."/>
            <person name="Gutierrez S."/>
        </authorList>
    </citation>
    <scope>NUCLEOTIDE SEQUENCE [LARGE SCALE GENOMIC DNA]</scope>
    <source>
        <strain evidence="2 3">NRRL 20695</strain>
    </source>
</reference>
<organism evidence="2 3">
    <name type="scientific">Fusarium longipes</name>
    <dbReference type="NCBI Taxonomy" id="694270"/>
    <lineage>
        <taxon>Eukaryota</taxon>
        <taxon>Fungi</taxon>
        <taxon>Dikarya</taxon>
        <taxon>Ascomycota</taxon>
        <taxon>Pezizomycotina</taxon>
        <taxon>Sordariomycetes</taxon>
        <taxon>Hypocreomycetidae</taxon>
        <taxon>Hypocreales</taxon>
        <taxon>Nectriaceae</taxon>
        <taxon>Fusarium</taxon>
    </lineage>
</organism>
<feature type="domain" description="Azaphilone pigments biosynthesis cluster protein L N-terminal" evidence="1">
    <location>
        <begin position="3"/>
        <end position="213"/>
    </location>
</feature>
<dbReference type="EMBL" id="PXOG01000070">
    <property type="protein sequence ID" value="RGP78328.1"/>
    <property type="molecule type" value="Genomic_DNA"/>
</dbReference>
<dbReference type="Proteomes" id="UP000266234">
    <property type="component" value="Unassembled WGS sequence"/>
</dbReference>
<dbReference type="AlphaFoldDB" id="A0A395T0U4"/>